<gene>
    <name evidence="9" type="primary">NDAI0G02530</name>
    <name evidence="9" type="ordered locus">NDAI_0G02530</name>
</gene>
<dbReference type="RefSeq" id="XP_003671273.2">
    <property type="nucleotide sequence ID" value="XM_003671225.2"/>
</dbReference>
<dbReference type="Proteomes" id="UP000000689">
    <property type="component" value="Chromosome 7"/>
</dbReference>
<dbReference type="AlphaFoldDB" id="G0WE19"/>
<dbReference type="OMA" id="FMNTQIQ"/>
<evidence type="ECO:0000313" key="10">
    <source>
        <dbReference type="Proteomes" id="UP000000689"/>
    </source>
</evidence>
<feature type="region of interest" description="Disordered" evidence="8">
    <location>
        <begin position="561"/>
        <end position="582"/>
    </location>
</feature>
<keyword evidence="6" id="KW-0539">Nucleus</keyword>
<name>G0WE19_NAUDC</name>
<evidence type="ECO:0000256" key="7">
    <source>
        <dbReference type="ARBA" id="ARBA00029496"/>
    </source>
</evidence>
<dbReference type="InterPro" id="IPR018574">
    <property type="entry name" value="Structure-sp_endonuc_su_Slx4"/>
</dbReference>
<dbReference type="GO" id="GO:0033557">
    <property type="term" value="C:Slx1-Slx4 complex"/>
    <property type="evidence" value="ECO:0007669"/>
    <property type="project" value="InterPro"/>
</dbReference>
<dbReference type="HOGENOM" id="CLU_022388_0_0_1"/>
<feature type="compositionally biased region" description="Low complexity" evidence="8">
    <location>
        <begin position="195"/>
        <end position="207"/>
    </location>
</feature>
<reference evidence="9 10" key="1">
    <citation type="journal article" date="2011" name="Proc. Natl. Acad. Sci. U.S.A.">
        <title>Evolutionary erosion of yeast sex chromosomes by mating-type switching accidents.</title>
        <authorList>
            <person name="Gordon J.L."/>
            <person name="Armisen D."/>
            <person name="Proux-Wera E."/>
            <person name="Oheigeartaigh S.S."/>
            <person name="Byrne K.P."/>
            <person name="Wolfe K.H."/>
        </authorList>
    </citation>
    <scope>NUCLEOTIDE SEQUENCE [LARGE SCALE GENOMIC DNA]</scope>
    <source>
        <strain evidence="10">ATCC 10597 / BCRC 20456 / CBS 421 / NBRC 0211 / NRRL Y-12639</strain>
    </source>
</reference>
<comment type="subcellular location">
    <subcellularLocation>
        <location evidence="1">Nucleus</location>
    </subcellularLocation>
</comment>
<feature type="region of interest" description="Disordered" evidence="8">
    <location>
        <begin position="248"/>
        <end position="274"/>
    </location>
</feature>
<feature type="region of interest" description="Disordered" evidence="8">
    <location>
        <begin position="178"/>
        <end position="207"/>
    </location>
</feature>
<dbReference type="GO" id="GO:0006310">
    <property type="term" value="P:DNA recombination"/>
    <property type="evidence" value="ECO:0007669"/>
    <property type="project" value="UniProtKB-KW"/>
</dbReference>
<evidence type="ECO:0000256" key="1">
    <source>
        <dbReference type="ARBA" id="ARBA00004123"/>
    </source>
</evidence>
<sequence>MDLRRAQRNLELISHVEAKQDHNDIDEDGDNNETRFGTGLPSTQVPHDLMAFTSSGSEMENENENKEEGNLPKENSDIKSLLFEPEQGRMTSENHEAKQGHFDEAMHEEPLMFMNTQIQSRLDDAEEESRLKLQLNHFKYSAEENEDEYIDELSSRSPTFLLHEKVTNLIPLKTSTMKKSSVSPKKVVKQKKKTTTTTRRTSKRSTNTLKNTIKNITQFSIENFEKTRSQNLLKQLSGKHKKVQDIIKLQDNEDSESSSSRPRKDKSNKKRKSKELEFDTYNCKEWEYISNSIIKKFPHCEKSEMKQVFTYLYGGDVGGTGEQIDFHEDNAKSYESNYVESQGLWVSSQLAPREVSQPGTKDVTGVQDSIKPRTQSVVNVLSLSQVMEDKTEASIDNIPMDDHVDNVPMREIRNDRLENISIQEVMADPIDEIPIEVEVSSISSQNVAPININKEYNGGGEDDDISIVSDSMEESANIIPIRDTTFLEEEENDEYISNKKQEVEGKEQRRKRITIPELKGPFLIRDDEIAAAGGEEEKEIIDLTQEPFKVVDRLISPLRSFASNNGNDDNKENGNGNENENENEHDVVIGSVQVPASRTTSVLPATTTQGVTSLDANGNEYGIDNEWENIRCLVPLYMIENDDLILADTYTYSRDETVVSCSDEEAGANTGTIIIRNKEEKKPNIIESQSVQKLRDSIRSLGLKPVRSKSEMIESLQLASSQLGEKNSNQDEMMVNKKQLFEHITKIVRDDEMMMDKIICFEPILIQELLERLIKLDPFIEIVDTSTIREWADSQGVCLKNR</sequence>
<dbReference type="GeneID" id="11497426"/>
<evidence type="ECO:0000256" key="6">
    <source>
        <dbReference type="ARBA" id="ARBA00023242"/>
    </source>
</evidence>
<keyword evidence="10" id="KW-1185">Reference proteome</keyword>
<evidence type="ECO:0000256" key="4">
    <source>
        <dbReference type="ARBA" id="ARBA00023172"/>
    </source>
</evidence>
<accession>G0WE19</accession>
<dbReference type="OrthoDB" id="4066789at2759"/>
<organism evidence="9 10">
    <name type="scientific">Naumovozyma dairenensis (strain ATCC 10597 / BCRC 20456 / CBS 421 / NBRC 0211 / NRRL Y-12639)</name>
    <name type="common">Saccharomyces dairenensis</name>
    <dbReference type="NCBI Taxonomy" id="1071378"/>
    <lineage>
        <taxon>Eukaryota</taxon>
        <taxon>Fungi</taxon>
        <taxon>Dikarya</taxon>
        <taxon>Ascomycota</taxon>
        <taxon>Saccharomycotina</taxon>
        <taxon>Saccharomycetes</taxon>
        <taxon>Saccharomycetales</taxon>
        <taxon>Saccharomycetaceae</taxon>
        <taxon>Naumovozyma</taxon>
    </lineage>
</organism>
<dbReference type="eggNOG" id="ENOG502RYEW">
    <property type="taxonomic scope" value="Eukaryota"/>
</dbReference>
<evidence type="ECO:0000256" key="8">
    <source>
        <dbReference type="SAM" id="MobiDB-lite"/>
    </source>
</evidence>
<keyword evidence="3" id="KW-0227">DNA damage</keyword>
<dbReference type="KEGG" id="ndi:NDAI_0G02530"/>
<dbReference type="Pfam" id="PF09494">
    <property type="entry name" value="Slx4"/>
    <property type="match status" value="1"/>
</dbReference>
<keyword evidence="5" id="KW-0234">DNA repair</keyword>
<dbReference type="GO" id="GO:0006281">
    <property type="term" value="P:DNA repair"/>
    <property type="evidence" value="ECO:0007669"/>
    <property type="project" value="UniProtKB-KW"/>
</dbReference>
<evidence type="ECO:0000256" key="5">
    <source>
        <dbReference type="ARBA" id="ARBA00023204"/>
    </source>
</evidence>
<keyword evidence="4" id="KW-0233">DNA recombination</keyword>
<evidence type="ECO:0000256" key="3">
    <source>
        <dbReference type="ARBA" id="ARBA00022763"/>
    </source>
</evidence>
<dbReference type="STRING" id="1071378.G0WE19"/>
<feature type="region of interest" description="Disordered" evidence="8">
    <location>
        <begin position="19"/>
        <end position="76"/>
    </location>
</feature>
<feature type="compositionally biased region" description="Basic residues" evidence="8">
    <location>
        <begin position="261"/>
        <end position="273"/>
    </location>
</feature>
<dbReference type="GO" id="GO:0006260">
    <property type="term" value="P:DNA replication"/>
    <property type="evidence" value="ECO:0007669"/>
    <property type="project" value="InterPro"/>
</dbReference>
<dbReference type="EMBL" id="HE580273">
    <property type="protein sequence ID" value="CCD26030.2"/>
    <property type="molecule type" value="Genomic_DNA"/>
</dbReference>
<comment type="similarity">
    <text evidence="2">Belongs to the SLX4 family.</text>
</comment>
<feature type="compositionally biased region" description="Basic and acidic residues" evidence="8">
    <location>
        <begin position="63"/>
        <end position="76"/>
    </location>
</feature>
<proteinExistence type="inferred from homology"/>
<protein>
    <recommendedName>
        <fullName evidence="7">Structure-specific endonuclease subunit SLX4</fullName>
    </recommendedName>
</protein>
<evidence type="ECO:0000256" key="2">
    <source>
        <dbReference type="ARBA" id="ARBA00006661"/>
    </source>
</evidence>
<evidence type="ECO:0000313" key="9">
    <source>
        <dbReference type="EMBL" id="CCD26030.2"/>
    </source>
</evidence>